<dbReference type="PANTHER" id="PTHR38446">
    <property type="entry name" value="BLL0914 PROTEIN"/>
    <property type="match status" value="1"/>
</dbReference>
<name>A0A2N9W103_9HYPH</name>
<feature type="transmembrane region" description="Helical" evidence="1">
    <location>
        <begin position="46"/>
        <end position="67"/>
    </location>
</feature>
<evidence type="ECO:0000313" key="2">
    <source>
        <dbReference type="EMBL" id="PIO45421.1"/>
    </source>
</evidence>
<feature type="transmembrane region" description="Helical" evidence="1">
    <location>
        <begin position="6"/>
        <end position="25"/>
    </location>
</feature>
<feature type="transmembrane region" description="Helical" evidence="1">
    <location>
        <begin position="73"/>
        <end position="92"/>
    </location>
</feature>
<keyword evidence="1" id="KW-0812">Transmembrane</keyword>
<dbReference type="Pfam" id="PF06993">
    <property type="entry name" value="DUF1304"/>
    <property type="match status" value="1"/>
</dbReference>
<dbReference type="KEGG" id="pht:BLM14_01510"/>
<accession>A0A2N9W103</accession>
<keyword evidence="3" id="KW-1185">Reference proteome</keyword>
<gene>
    <name evidence="2" type="ORF">B5P45_08125</name>
</gene>
<evidence type="ECO:0000256" key="1">
    <source>
        <dbReference type="SAM" id="Phobius"/>
    </source>
</evidence>
<dbReference type="Proteomes" id="UP000232163">
    <property type="component" value="Unassembled WGS sequence"/>
</dbReference>
<sequence>MIANVLTAVVALLHVYFMFLEMIAWDKPLGLKTFRLTQEFASASKALAMNQGLYNGFLVAGLVWGLWLGDAGFAIKAFFLGCVIVAGVFGALTVGRKILFVQAGPALLALLALVYA</sequence>
<dbReference type="RefSeq" id="WP_099997784.1">
    <property type="nucleotide sequence ID" value="NZ_CP017940.1"/>
</dbReference>
<dbReference type="AlphaFoldDB" id="A0A2N9W103"/>
<organism evidence="2 3">
    <name type="scientific">Phyllobacterium zundukense</name>
    <dbReference type="NCBI Taxonomy" id="1867719"/>
    <lineage>
        <taxon>Bacteria</taxon>
        <taxon>Pseudomonadati</taxon>
        <taxon>Pseudomonadota</taxon>
        <taxon>Alphaproteobacteria</taxon>
        <taxon>Hyphomicrobiales</taxon>
        <taxon>Phyllobacteriaceae</taxon>
        <taxon>Phyllobacterium</taxon>
    </lineage>
</organism>
<reference evidence="2 3" key="1">
    <citation type="journal article" date="2017" name="Int J Environ Stud">
        <title>Does the Miocene-Pliocene relict legume Oxytropis triphylla form nitrogen-fixing nodules with a combination of bacterial strains?</title>
        <authorList>
            <person name="Safronova V."/>
            <person name="Belimov A."/>
            <person name="Sazanova A."/>
            <person name="Kuznetsova I."/>
            <person name="Popova J."/>
            <person name="Andronov E."/>
            <person name="Verkhozina A."/>
            <person name="Tikhonovich I."/>
        </authorList>
    </citation>
    <scope>NUCLEOTIDE SEQUENCE [LARGE SCALE GENOMIC DNA]</scope>
    <source>
        <strain evidence="2 3">Tri-38</strain>
    </source>
</reference>
<comment type="caution">
    <text evidence="2">The sequence shown here is derived from an EMBL/GenBank/DDBJ whole genome shotgun (WGS) entry which is preliminary data.</text>
</comment>
<protein>
    <recommendedName>
        <fullName evidence="4">DUF1304 domain-containing protein</fullName>
    </recommendedName>
</protein>
<dbReference type="OrthoDB" id="9803832at2"/>
<dbReference type="EMBL" id="MZMT01000020">
    <property type="protein sequence ID" value="PIO45421.1"/>
    <property type="molecule type" value="Genomic_DNA"/>
</dbReference>
<evidence type="ECO:0008006" key="4">
    <source>
        <dbReference type="Google" id="ProtNLM"/>
    </source>
</evidence>
<feature type="transmembrane region" description="Helical" evidence="1">
    <location>
        <begin position="99"/>
        <end position="115"/>
    </location>
</feature>
<keyword evidence="1" id="KW-0472">Membrane</keyword>
<evidence type="ECO:0000313" key="3">
    <source>
        <dbReference type="Proteomes" id="UP000232163"/>
    </source>
</evidence>
<dbReference type="PANTHER" id="PTHR38446:SF1">
    <property type="entry name" value="BLL0914 PROTEIN"/>
    <property type="match status" value="1"/>
</dbReference>
<dbReference type="InterPro" id="IPR009732">
    <property type="entry name" value="DUF1304"/>
</dbReference>
<keyword evidence="1" id="KW-1133">Transmembrane helix</keyword>
<proteinExistence type="predicted"/>